<dbReference type="PANTHER" id="PTHR24412:SF489">
    <property type="entry name" value="RING FINGER DOMAIN AND KELCH REPEAT-CONTAINING PROTEIN DDB_G0271372"/>
    <property type="match status" value="1"/>
</dbReference>
<keyword evidence="5" id="KW-1185">Reference proteome</keyword>
<keyword evidence="3" id="KW-1133">Transmembrane helix</keyword>
<keyword evidence="2" id="KW-0677">Repeat</keyword>
<dbReference type="InterPro" id="IPR006652">
    <property type="entry name" value="Kelch_1"/>
</dbReference>
<dbReference type="STRING" id="1748243.Tel_05220"/>
<evidence type="ECO:0000256" key="3">
    <source>
        <dbReference type="SAM" id="Phobius"/>
    </source>
</evidence>
<dbReference type="Proteomes" id="UP000055136">
    <property type="component" value="Chromosome"/>
</dbReference>
<dbReference type="InterPro" id="IPR015915">
    <property type="entry name" value="Kelch-typ_b-propeller"/>
</dbReference>
<keyword evidence="3" id="KW-0472">Membrane</keyword>
<dbReference type="Pfam" id="PF01344">
    <property type="entry name" value="Kelch_1"/>
    <property type="match status" value="1"/>
</dbReference>
<proteinExistence type="predicted"/>
<dbReference type="KEGG" id="tee:Tel_05220"/>
<dbReference type="EMBL" id="CP013099">
    <property type="protein sequence ID" value="ALP52595.1"/>
    <property type="molecule type" value="Genomic_DNA"/>
</dbReference>
<evidence type="ECO:0000256" key="1">
    <source>
        <dbReference type="ARBA" id="ARBA00022441"/>
    </source>
</evidence>
<feature type="transmembrane region" description="Helical" evidence="3">
    <location>
        <begin position="37"/>
        <end position="55"/>
    </location>
</feature>
<evidence type="ECO:0008006" key="6">
    <source>
        <dbReference type="Google" id="ProtNLM"/>
    </source>
</evidence>
<name>A0A0S2TBX1_9GAMM</name>
<organism evidence="4 5">
    <name type="scientific">Candidatus Tenderia electrophaga</name>
    <dbReference type="NCBI Taxonomy" id="1748243"/>
    <lineage>
        <taxon>Bacteria</taxon>
        <taxon>Pseudomonadati</taxon>
        <taxon>Pseudomonadota</taxon>
        <taxon>Gammaproteobacteria</taxon>
        <taxon>Candidatus Tenderiales</taxon>
        <taxon>Candidatus Tenderiaceae</taxon>
        <taxon>Candidatus Tenderia</taxon>
    </lineage>
</organism>
<evidence type="ECO:0000313" key="4">
    <source>
        <dbReference type="EMBL" id="ALP52595.1"/>
    </source>
</evidence>
<reference evidence="4" key="1">
    <citation type="submission" date="2015-10" db="EMBL/GenBank/DDBJ databases">
        <title>Description of Candidatus Tenderia electrophaga gen. nov, sp. nov., an Uncultivated Electroautotroph from a Biocathode Enrichment.</title>
        <authorList>
            <person name="Eddie B.J."/>
            <person name="Malanoski A.P."/>
            <person name="Wang Z."/>
            <person name="Hall R.J."/>
            <person name="Oh S.D."/>
            <person name="Heiner C."/>
            <person name="Lin B."/>
            <person name="Strycharz-Glaven S.M."/>
        </authorList>
    </citation>
    <scope>NUCLEOTIDE SEQUENCE [LARGE SCALE GENOMIC DNA]</scope>
    <source>
        <strain evidence="4">NRL1</strain>
    </source>
</reference>
<dbReference type="Gene3D" id="2.120.10.80">
    <property type="entry name" value="Kelch-type beta propeller"/>
    <property type="match status" value="2"/>
</dbReference>
<gene>
    <name evidence="4" type="ORF">Tel_05220</name>
</gene>
<protein>
    <recommendedName>
        <fullName evidence="6">Galactose oxidase</fullName>
    </recommendedName>
</protein>
<dbReference type="SUPFAM" id="SSF117281">
    <property type="entry name" value="Kelch motif"/>
    <property type="match status" value="2"/>
</dbReference>
<sequence length="392" mass="42408">MADKHSWRHDSRYNACQFLPRSLQATRNRSMTRSKQLSAFLFVIAVGAGFIWLASGSSNQAQRQDWLEGWRELNPFQLPRRAPAATTYGDYLYVVGGIDAGGAYVQPVEYAPILADGGLGEWRQTSALVEGRFYNAAVAHKGFLYALGGGSGAPGEQNYPIASVERAQINSDGSLGPWQTVNHLTTPRRGLKTVLHGDTIYAIGGYDGRFLKSTERAKILDNGALSRWQLEAHESIIDRYIHSAAAKGGVIYLLGGHMRNPGSPSYSDVESSRFQAGGRLAPWRIEDHGLLAPRLVAEAFTLGDYLYIAGGHTGSERLTSVEVARIRAGGSLGPWRFTTPLPVARSAYAVATHERHVYLLGGGGDGRPLNSVITAAPDRNGDLGQAATQISD</sequence>
<accession>A0A0S2TBX1</accession>
<dbReference type="AlphaFoldDB" id="A0A0S2TBX1"/>
<evidence type="ECO:0000256" key="2">
    <source>
        <dbReference type="ARBA" id="ARBA00022737"/>
    </source>
</evidence>
<dbReference type="PANTHER" id="PTHR24412">
    <property type="entry name" value="KELCH PROTEIN"/>
    <property type="match status" value="1"/>
</dbReference>
<evidence type="ECO:0000313" key="5">
    <source>
        <dbReference type="Proteomes" id="UP000055136"/>
    </source>
</evidence>
<dbReference type="SMART" id="SM00612">
    <property type="entry name" value="Kelch"/>
    <property type="match status" value="3"/>
</dbReference>
<keyword evidence="3" id="KW-0812">Transmembrane</keyword>
<keyword evidence="1" id="KW-0880">Kelch repeat</keyword>